<accession>A0ABN9T8Z0</accession>
<evidence type="ECO:0000313" key="3">
    <source>
        <dbReference type="Proteomes" id="UP001189429"/>
    </source>
</evidence>
<comment type="caution">
    <text evidence="2">The sequence shown here is derived from an EMBL/GenBank/DDBJ whole genome shotgun (WGS) entry which is preliminary data.</text>
</comment>
<proteinExistence type="predicted"/>
<dbReference type="EMBL" id="CAUYUJ010014459">
    <property type="protein sequence ID" value="CAK0841477.1"/>
    <property type="molecule type" value="Genomic_DNA"/>
</dbReference>
<keyword evidence="3" id="KW-1185">Reference proteome</keyword>
<organism evidence="2 3">
    <name type="scientific">Prorocentrum cordatum</name>
    <dbReference type="NCBI Taxonomy" id="2364126"/>
    <lineage>
        <taxon>Eukaryota</taxon>
        <taxon>Sar</taxon>
        <taxon>Alveolata</taxon>
        <taxon>Dinophyceae</taxon>
        <taxon>Prorocentrales</taxon>
        <taxon>Prorocentraceae</taxon>
        <taxon>Prorocentrum</taxon>
    </lineage>
</organism>
<reference evidence="2" key="1">
    <citation type="submission" date="2023-10" db="EMBL/GenBank/DDBJ databases">
        <authorList>
            <person name="Chen Y."/>
            <person name="Shah S."/>
            <person name="Dougan E. K."/>
            <person name="Thang M."/>
            <person name="Chan C."/>
        </authorList>
    </citation>
    <scope>NUCLEOTIDE SEQUENCE [LARGE SCALE GENOMIC DNA]</scope>
</reference>
<evidence type="ECO:0000313" key="2">
    <source>
        <dbReference type="EMBL" id="CAK0841477.1"/>
    </source>
</evidence>
<evidence type="ECO:0000256" key="1">
    <source>
        <dbReference type="SAM" id="SignalP"/>
    </source>
</evidence>
<name>A0ABN9T8Z0_9DINO</name>
<gene>
    <name evidence="2" type="ORF">PCOR1329_LOCUS36673</name>
</gene>
<keyword evidence="1" id="KW-0732">Signal</keyword>
<feature type="chain" id="PRO_5046454832" evidence="1">
    <location>
        <begin position="32"/>
        <end position="206"/>
    </location>
</feature>
<dbReference type="Proteomes" id="UP001189429">
    <property type="component" value="Unassembled WGS sequence"/>
</dbReference>
<sequence>MPAAPAKTGGHAPLFGRLLALAAAGAAGASATAGVPRAVLDGGAGTNASLRVPEDRDARCLLWQGGELGCGAVRDRDVCLRTGGADGRPWMQWRGHRIYGQPCAWCGGENCTASTGELCMPADWVRGRPRIEVAGCGLAPRARARASAERHGGGLLAAPPAGPAAYGLVQFEGPGRSGFACGAEGAAASAKVLRNHLLLPLSASVP</sequence>
<protein>
    <submittedName>
        <fullName evidence="2">Uncharacterized protein</fullName>
    </submittedName>
</protein>
<feature type="signal peptide" evidence="1">
    <location>
        <begin position="1"/>
        <end position="31"/>
    </location>
</feature>